<dbReference type="PANTHER" id="PTHR45779">
    <property type="entry name" value="PEPTIDYLPROLYL ISOMERASE"/>
    <property type="match status" value="1"/>
</dbReference>
<dbReference type="Proteomes" id="UP001164743">
    <property type="component" value="Chromosome 16A"/>
</dbReference>
<protein>
    <recommendedName>
        <fullName evidence="2 5">peptidylprolyl isomerase</fullName>
        <ecNumber evidence="2 5">5.2.1.8</ecNumber>
    </recommendedName>
</protein>
<dbReference type="Pfam" id="PF00254">
    <property type="entry name" value="FKBP_C"/>
    <property type="match status" value="2"/>
</dbReference>
<feature type="domain" description="PPIase FKBP-type" evidence="6">
    <location>
        <begin position="193"/>
        <end position="285"/>
    </location>
</feature>
<dbReference type="RefSeq" id="XP_053027935.1">
    <property type="nucleotide sequence ID" value="XM_053163962.1"/>
</dbReference>
<dbReference type="EC" id="5.2.1.8" evidence="2 5"/>
<evidence type="ECO:0000256" key="5">
    <source>
        <dbReference type="PROSITE-ProRule" id="PRU00277"/>
    </source>
</evidence>
<evidence type="ECO:0000256" key="4">
    <source>
        <dbReference type="ARBA" id="ARBA00023235"/>
    </source>
</evidence>
<evidence type="ECO:0000256" key="1">
    <source>
        <dbReference type="ARBA" id="ARBA00000971"/>
    </source>
</evidence>
<evidence type="ECO:0000256" key="2">
    <source>
        <dbReference type="ARBA" id="ARBA00013194"/>
    </source>
</evidence>
<dbReference type="InterPro" id="IPR001179">
    <property type="entry name" value="PPIase_FKBP_dom"/>
</dbReference>
<evidence type="ECO:0000313" key="8">
    <source>
        <dbReference type="Proteomes" id="UP001164743"/>
    </source>
</evidence>
<accession>A0ABY7D566</accession>
<dbReference type="PANTHER" id="PTHR45779:SF7">
    <property type="entry name" value="PEPTIDYLPROLYL ISOMERASE"/>
    <property type="match status" value="1"/>
</dbReference>
<reference evidence="7" key="1">
    <citation type="submission" date="2022-10" db="EMBL/GenBank/DDBJ databases">
        <title>Puccinia triticina Genome sequencing and assembly.</title>
        <authorList>
            <person name="Li C."/>
        </authorList>
    </citation>
    <scope>NUCLEOTIDE SEQUENCE</scope>
    <source>
        <strain evidence="7">Pt15</strain>
    </source>
</reference>
<feature type="domain" description="PPIase FKBP-type" evidence="6">
    <location>
        <begin position="77"/>
        <end position="166"/>
    </location>
</feature>
<dbReference type="SUPFAM" id="SSF54534">
    <property type="entry name" value="FKBP-like"/>
    <property type="match status" value="2"/>
</dbReference>
<name>A0ABY7D566_9BASI</name>
<dbReference type="EMBL" id="CP110436">
    <property type="protein sequence ID" value="WAQ92380.1"/>
    <property type="molecule type" value="Genomic_DNA"/>
</dbReference>
<keyword evidence="4 5" id="KW-0413">Isomerase</keyword>
<gene>
    <name evidence="7" type="ORF">PtA15_16A287</name>
</gene>
<keyword evidence="8" id="KW-1185">Reference proteome</keyword>
<evidence type="ECO:0000256" key="3">
    <source>
        <dbReference type="ARBA" id="ARBA00023110"/>
    </source>
</evidence>
<evidence type="ECO:0000313" key="7">
    <source>
        <dbReference type="EMBL" id="WAQ92380.1"/>
    </source>
</evidence>
<proteinExistence type="predicted"/>
<organism evidence="7 8">
    <name type="scientific">Puccinia triticina</name>
    <dbReference type="NCBI Taxonomy" id="208348"/>
    <lineage>
        <taxon>Eukaryota</taxon>
        <taxon>Fungi</taxon>
        <taxon>Dikarya</taxon>
        <taxon>Basidiomycota</taxon>
        <taxon>Pucciniomycotina</taxon>
        <taxon>Pucciniomycetes</taxon>
        <taxon>Pucciniales</taxon>
        <taxon>Pucciniaceae</taxon>
        <taxon>Puccinia</taxon>
    </lineage>
</organism>
<dbReference type="Gene3D" id="3.10.50.40">
    <property type="match status" value="2"/>
</dbReference>
<dbReference type="InterPro" id="IPR044609">
    <property type="entry name" value="FKBP2/11"/>
</dbReference>
<sequence>MMSQSGYINFYDSCEQSDRYIKEDPHSVSLIPQTISLDSQHDYLRRSDSLFARSPPPKVQVETLFKPSSCLLTSQVDDQLAVTYVGTLTDTGKQFDAAEDRNSPFVFKLGVGEVIKGWDQGMMGMCEGEKRVLKIPSELAYGHGGAGNDIPPDAPLTFRVELIKIQNRKSKPSKLEIQTTFQPDSCPMKSRDGDQMAMTYVGTLKSNGIQFDAIKTPDHPFEFKLGAGQVIQGWDQGLKDMCIGERRRLVIPSSMAYGARGESSASPPIPPNADLVFDTELIDIRNRPHKPDTGHDEGRWVWRWSVIESLGYFLECFLIFF</sequence>
<dbReference type="GeneID" id="77804857"/>
<dbReference type="PROSITE" id="PS50059">
    <property type="entry name" value="FKBP_PPIASE"/>
    <property type="match status" value="2"/>
</dbReference>
<comment type="catalytic activity">
    <reaction evidence="1 5">
        <text>[protein]-peptidylproline (omega=180) = [protein]-peptidylproline (omega=0)</text>
        <dbReference type="Rhea" id="RHEA:16237"/>
        <dbReference type="Rhea" id="RHEA-COMP:10747"/>
        <dbReference type="Rhea" id="RHEA-COMP:10748"/>
        <dbReference type="ChEBI" id="CHEBI:83833"/>
        <dbReference type="ChEBI" id="CHEBI:83834"/>
        <dbReference type="EC" id="5.2.1.8"/>
    </reaction>
</comment>
<keyword evidence="3 5" id="KW-0697">Rotamase</keyword>
<evidence type="ECO:0000259" key="6">
    <source>
        <dbReference type="PROSITE" id="PS50059"/>
    </source>
</evidence>
<dbReference type="InterPro" id="IPR046357">
    <property type="entry name" value="PPIase_dom_sf"/>
</dbReference>